<feature type="domain" description="Tubulin/FtsZ GTPase" evidence="6">
    <location>
        <begin position="23"/>
        <end position="212"/>
    </location>
</feature>
<dbReference type="FunFam" id="3.40.50.1440:FF:000001">
    <property type="entry name" value="Cell division protein FtsZ"/>
    <property type="match status" value="1"/>
</dbReference>
<reference evidence="8" key="2">
    <citation type="journal article" date="2021" name="PeerJ">
        <title>Extensive microbial diversity within the chicken gut microbiome revealed by metagenomics and culture.</title>
        <authorList>
            <person name="Gilroy R."/>
            <person name="Ravi A."/>
            <person name="Getino M."/>
            <person name="Pursley I."/>
            <person name="Horton D.L."/>
            <person name="Alikhan N.F."/>
            <person name="Baker D."/>
            <person name="Gharbi K."/>
            <person name="Hall N."/>
            <person name="Watson M."/>
            <person name="Adriaenssens E.M."/>
            <person name="Foster-Nyarko E."/>
            <person name="Jarju S."/>
            <person name="Secka A."/>
            <person name="Antonio M."/>
            <person name="Oren A."/>
            <person name="Chaudhuri R.R."/>
            <person name="La Ragione R."/>
            <person name="Hildebrand F."/>
            <person name="Pallen M.J."/>
        </authorList>
    </citation>
    <scope>NUCLEOTIDE SEQUENCE</scope>
    <source>
        <strain evidence="8">B2-16538</strain>
    </source>
</reference>
<comment type="subunit">
    <text evidence="4">Homodimer. Polymerizes to form a dynamic ring structure in a strictly GTP-dependent manner. Interacts directly with several other division proteins.</text>
</comment>
<feature type="binding site" evidence="4">
    <location>
        <position position="194"/>
    </location>
    <ligand>
        <name>GTP</name>
        <dbReference type="ChEBI" id="CHEBI:37565"/>
    </ligand>
</feature>
<dbReference type="SUPFAM" id="SSF55307">
    <property type="entry name" value="Tubulin C-terminal domain-like"/>
    <property type="match status" value="1"/>
</dbReference>
<dbReference type="InterPro" id="IPR037103">
    <property type="entry name" value="Tubulin/FtsZ-like_C"/>
</dbReference>
<dbReference type="EMBL" id="JADILX010000082">
    <property type="protein sequence ID" value="MBO8485801.1"/>
    <property type="molecule type" value="Genomic_DNA"/>
</dbReference>
<feature type="binding site" evidence="4">
    <location>
        <begin position="116"/>
        <end position="118"/>
    </location>
    <ligand>
        <name>GTP</name>
        <dbReference type="ChEBI" id="CHEBI:37565"/>
    </ligand>
</feature>
<keyword evidence="4" id="KW-0963">Cytoplasm</keyword>
<dbReference type="Pfam" id="PF00091">
    <property type="entry name" value="Tubulin"/>
    <property type="match status" value="1"/>
</dbReference>
<dbReference type="GO" id="GO:0043093">
    <property type="term" value="P:FtsZ-dependent cytokinesis"/>
    <property type="evidence" value="ECO:0007669"/>
    <property type="project" value="UniProtKB-UniRule"/>
</dbReference>
<comment type="caution">
    <text evidence="4">Lacks conserved residue(s) required for the propagation of feature annotation.</text>
</comment>
<evidence type="ECO:0000256" key="5">
    <source>
        <dbReference type="NCBIfam" id="TIGR00065"/>
    </source>
</evidence>
<comment type="function">
    <text evidence="4">Essential cell division protein that forms a contractile ring structure (Z ring) at the future cell division site. The regulation of the ring assembly controls the timing and the location of cell division. One of the functions of the FtsZ ring is to recruit other cell division proteins to the septum to produce a new cell wall between the dividing cells. Binds GTP and shows GTPase activity.</text>
</comment>
<dbReference type="GO" id="GO:0000917">
    <property type="term" value="P:division septum assembly"/>
    <property type="evidence" value="ECO:0007669"/>
    <property type="project" value="UniProtKB-KW"/>
</dbReference>
<dbReference type="InterPro" id="IPR008280">
    <property type="entry name" value="Tub_FtsZ_C"/>
</dbReference>
<evidence type="ECO:0000256" key="2">
    <source>
        <dbReference type="ARBA" id="ARBA00022741"/>
    </source>
</evidence>
<sequence>MENNDILDTIRIVPKDWSTDNSIIKVIGVGGGGCNAVSYMYSQKIEGCSFIVCNTDAQALRKSPVPVKVQLGQGLGAGTDPIKGRNAAIEAQEEISRTVLESGTQMLFITAGMGGGTGTGAAPVIAEMAQKQGILTVAIVTLPFKNEGNESLSKAIDGIHELEKSVDSLLIINNEKLYEYYGDLLVQDAFPKADEILATAVRGIIEIIQKPGYINVDFADVKTMMKKSGMALMGCGSGTGADRIDTAISQALKSPLLNDFDLKTAKNVLINITIGKNEKGLSMKELDKINIKINEYTGNANNFKRGIIFDEDPETGDRINITVIATGFKMSQLSDITDVSLGNIIMIDGNTDLEYTGTRNGGEIELPETSARKAGPTSMANIRRFNFKEKPALIVGEGQNLSELESVSARSRAVRQMAENQEN</sequence>
<evidence type="ECO:0000313" key="9">
    <source>
        <dbReference type="Proteomes" id="UP000823750"/>
    </source>
</evidence>
<evidence type="ECO:0000256" key="4">
    <source>
        <dbReference type="HAMAP-Rule" id="MF_00909"/>
    </source>
</evidence>
<keyword evidence="3 4" id="KW-0342">GTP-binding</keyword>
<dbReference type="Gene3D" id="3.40.50.1440">
    <property type="entry name" value="Tubulin/FtsZ, GTPase domain"/>
    <property type="match status" value="1"/>
</dbReference>
<dbReference type="InterPro" id="IPR018316">
    <property type="entry name" value="Tubulin/FtsZ_2-layer-sand-dom"/>
</dbReference>
<dbReference type="InterPro" id="IPR036525">
    <property type="entry name" value="Tubulin/FtsZ_GTPase_sf"/>
</dbReference>
<proteinExistence type="inferred from homology"/>
<dbReference type="PANTHER" id="PTHR30314:SF3">
    <property type="entry name" value="MITOCHONDRIAL DIVISION PROTEIN FSZA"/>
    <property type="match status" value="1"/>
</dbReference>
<gene>
    <name evidence="4 8" type="primary">ftsZ</name>
    <name evidence="8" type="ORF">IAB78_05195</name>
</gene>
<evidence type="ECO:0000313" key="8">
    <source>
        <dbReference type="EMBL" id="MBO8485801.1"/>
    </source>
</evidence>
<comment type="similarity">
    <text evidence="1 4">Belongs to the FtsZ family.</text>
</comment>
<keyword evidence="4 8" id="KW-0132">Cell division</keyword>
<dbReference type="SMART" id="SM00865">
    <property type="entry name" value="Tubulin_C"/>
    <property type="match status" value="1"/>
</dbReference>
<dbReference type="Pfam" id="PF12327">
    <property type="entry name" value="FtsZ_C"/>
    <property type="match status" value="1"/>
</dbReference>
<keyword evidence="4" id="KW-0131">Cell cycle</keyword>
<accession>A0A9D9J4Q6</accession>
<comment type="caution">
    <text evidence="8">The sequence shown here is derived from an EMBL/GenBank/DDBJ whole genome shotgun (WGS) entry which is preliminary data.</text>
</comment>
<dbReference type="HAMAP" id="MF_00909">
    <property type="entry name" value="FtsZ"/>
    <property type="match status" value="1"/>
</dbReference>
<dbReference type="SMART" id="SM00864">
    <property type="entry name" value="Tubulin"/>
    <property type="match status" value="1"/>
</dbReference>
<dbReference type="GO" id="GO:0051258">
    <property type="term" value="P:protein polymerization"/>
    <property type="evidence" value="ECO:0007669"/>
    <property type="project" value="UniProtKB-UniRule"/>
</dbReference>
<dbReference type="Gene3D" id="3.30.1330.20">
    <property type="entry name" value="Tubulin/FtsZ, C-terminal domain"/>
    <property type="match status" value="1"/>
</dbReference>
<feature type="binding site" evidence="4">
    <location>
        <position position="147"/>
    </location>
    <ligand>
        <name>GTP</name>
        <dbReference type="ChEBI" id="CHEBI:37565"/>
    </ligand>
</feature>
<evidence type="ECO:0000256" key="3">
    <source>
        <dbReference type="ARBA" id="ARBA00023134"/>
    </source>
</evidence>
<dbReference type="InterPro" id="IPR000158">
    <property type="entry name" value="Cell_div_FtsZ"/>
</dbReference>
<reference evidence="8" key="1">
    <citation type="submission" date="2020-10" db="EMBL/GenBank/DDBJ databases">
        <authorList>
            <person name="Gilroy R."/>
        </authorList>
    </citation>
    <scope>NUCLEOTIDE SEQUENCE</scope>
    <source>
        <strain evidence="8">B2-16538</strain>
    </source>
</reference>
<dbReference type="InterPro" id="IPR024757">
    <property type="entry name" value="FtsZ_C"/>
</dbReference>
<keyword evidence="2 4" id="KW-0547">Nucleotide-binding</keyword>
<evidence type="ECO:0000259" key="7">
    <source>
        <dbReference type="SMART" id="SM00865"/>
    </source>
</evidence>
<comment type="subcellular location">
    <subcellularLocation>
        <location evidence="4">Cytoplasm</location>
    </subcellularLocation>
    <text evidence="4">Assembles at midcell at the inner surface of the cytoplasmic membrane.</text>
</comment>
<dbReference type="InterPro" id="IPR003008">
    <property type="entry name" value="Tubulin_FtsZ_GTPase"/>
</dbReference>
<dbReference type="GO" id="GO:0005525">
    <property type="term" value="F:GTP binding"/>
    <property type="evidence" value="ECO:0007669"/>
    <property type="project" value="UniProtKB-UniRule"/>
</dbReference>
<organism evidence="8 9">
    <name type="scientific">Candidatus Cryptobacteroides excrementavium</name>
    <dbReference type="NCBI Taxonomy" id="2840759"/>
    <lineage>
        <taxon>Bacteria</taxon>
        <taxon>Pseudomonadati</taxon>
        <taxon>Bacteroidota</taxon>
        <taxon>Bacteroidia</taxon>
        <taxon>Bacteroidales</taxon>
        <taxon>Candidatus Cryptobacteroides</taxon>
    </lineage>
</organism>
<dbReference type="NCBIfam" id="TIGR00065">
    <property type="entry name" value="ftsZ"/>
    <property type="match status" value="1"/>
</dbReference>
<evidence type="ECO:0000259" key="6">
    <source>
        <dbReference type="SMART" id="SM00864"/>
    </source>
</evidence>
<feature type="binding site" evidence="4">
    <location>
        <begin position="31"/>
        <end position="35"/>
    </location>
    <ligand>
        <name>GTP</name>
        <dbReference type="ChEBI" id="CHEBI:37565"/>
    </ligand>
</feature>
<name>A0A9D9J4Q6_9BACT</name>
<dbReference type="InterPro" id="IPR045061">
    <property type="entry name" value="FtsZ/CetZ"/>
</dbReference>
<dbReference type="PRINTS" id="PR00423">
    <property type="entry name" value="CELLDVISFTSZ"/>
</dbReference>
<dbReference type="PANTHER" id="PTHR30314">
    <property type="entry name" value="CELL DIVISION PROTEIN FTSZ-RELATED"/>
    <property type="match status" value="1"/>
</dbReference>
<dbReference type="GO" id="GO:0032153">
    <property type="term" value="C:cell division site"/>
    <property type="evidence" value="ECO:0007669"/>
    <property type="project" value="UniProtKB-UniRule"/>
</dbReference>
<keyword evidence="4" id="KW-0717">Septation</keyword>
<dbReference type="GO" id="GO:0003924">
    <property type="term" value="F:GTPase activity"/>
    <property type="evidence" value="ECO:0007669"/>
    <property type="project" value="UniProtKB-UniRule"/>
</dbReference>
<dbReference type="CDD" id="cd02201">
    <property type="entry name" value="FtsZ_type1"/>
    <property type="match status" value="1"/>
</dbReference>
<dbReference type="SUPFAM" id="SSF52490">
    <property type="entry name" value="Tubulin nucleotide-binding domain-like"/>
    <property type="match status" value="1"/>
</dbReference>
<feature type="domain" description="Tubulin/FtsZ 2-layer sandwich" evidence="7">
    <location>
        <begin position="214"/>
        <end position="337"/>
    </location>
</feature>
<protein>
    <recommendedName>
        <fullName evidence="4 5">Cell division protein FtsZ</fullName>
    </recommendedName>
</protein>
<dbReference type="AlphaFoldDB" id="A0A9D9J4Q6"/>
<evidence type="ECO:0000256" key="1">
    <source>
        <dbReference type="ARBA" id="ARBA00009690"/>
    </source>
</evidence>
<dbReference type="Proteomes" id="UP000823750">
    <property type="component" value="Unassembled WGS sequence"/>
</dbReference>
<dbReference type="GO" id="GO:0005737">
    <property type="term" value="C:cytoplasm"/>
    <property type="evidence" value="ECO:0007669"/>
    <property type="project" value="UniProtKB-SubCell"/>
</dbReference>